<sequence length="215" mass="24567">MTDITEKLTEEEIRQIVKNTQIVLSFGSANGGFDIASEAYSIIKTRYEGQNLYTLYSVDDALVYFDAKTLKGKKGTKIEDGKVLNDQWKEIYLEAIRNANAMLFIITDAWLKSKWCWQEFGWYLEKKNDTSGRKKPLNVRFLLEKNARNRLANNKEVTDNTGKSHALDQLNQTIITTNKKGIDHEFDLTGKDKKPDFKSVLISAIQGCVFGEKNP</sequence>
<dbReference type="AlphaFoldDB" id="A0A9D9HGL7"/>
<name>A0A9D9HGL7_9SPIR</name>
<dbReference type="InterPro" id="IPR035897">
    <property type="entry name" value="Toll_tir_struct_dom_sf"/>
</dbReference>
<dbReference type="Proteomes" id="UP000823616">
    <property type="component" value="Unassembled WGS sequence"/>
</dbReference>
<dbReference type="EMBL" id="JADIMS010000109">
    <property type="protein sequence ID" value="MBO8450646.1"/>
    <property type="molecule type" value="Genomic_DNA"/>
</dbReference>
<proteinExistence type="predicted"/>
<accession>A0A9D9HGL7</accession>
<gene>
    <name evidence="1" type="ORF">IAA96_06020</name>
</gene>
<dbReference type="SUPFAM" id="SSF52200">
    <property type="entry name" value="Toll/Interleukin receptor TIR domain"/>
    <property type="match status" value="1"/>
</dbReference>
<reference evidence="1" key="1">
    <citation type="submission" date="2020-10" db="EMBL/GenBank/DDBJ databases">
        <authorList>
            <person name="Gilroy R."/>
        </authorList>
    </citation>
    <scope>NUCLEOTIDE SEQUENCE</scope>
    <source>
        <strain evidence="1">B3-4054</strain>
    </source>
</reference>
<dbReference type="Gene3D" id="3.40.50.10140">
    <property type="entry name" value="Toll/interleukin-1 receptor homology (TIR) domain"/>
    <property type="match status" value="1"/>
</dbReference>
<protein>
    <submittedName>
        <fullName evidence="1">Toll/interleukin-1 receptor domain-containing protein</fullName>
    </submittedName>
</protein>
<organism evidence="1 2">
    <name type="scientific">Candidatus Avitreponema avistercoris</name>
    <dbReference type="NCBI Taxonomy" id="2840705"/>
    <lineage>
        <taxon>Bacteria</taxon>
        <taxon>Pseudomonadati</taxon>
        <taxon>Spirochaetota</taxon>
        <taxon>Spirochaetia</taxon>
        <taxon>Spirochaetales</taxon>
        <taxon>Candidatus Avitreponema</taxon>
    </lineage>
</organism>
<keyword evidence="1" id="KW-0675">Receptor</keyword>
<comment type="caution">
    <text evidence="1">The sequence shown here is derived from an EMBL/GenBank/DDBJ whole genome shotgun (WGS) entry which is preliminary data.</text>
</comment>
<evidence type="ECO:0000313" key="2">
    <source>
        <dbReference type="Proteomes" id="UP000823616"/>
    </source>
</evidence>
<evidence type="ECO:0000313" key="1">
    <source>
        <dbReference type="EMBL" id="MBO8450646.1"/>
    </source>
</evidence>
<reference evidence="1" key="2">
    <citation type="journal article" date="2021" name="PeerJ">
        <title>Extensive microbial diversity within the chicken gut microbiome revealed by metagenomics and culture.</title>
        <authorList>
            <person name="Gilroy R."/>
            <person name="Ravi A."/>
            <person name="Getino M."/>
            <person name="Pursley I."/>
            <person name="Horton D.L."/>
            <person name="Alikhan N.F."/>
            <person name="Baker D."/>
            <person name="Gharbi K."/>
            <person name="Hall N."/>
            <person name="Watson M."/>
            <person name="Adriaenssens E.M."/>
            <person name="Foster-Nyarko E."/>
            <person name="Jarju S."/>
            <person name="Secka A."/>
            <person name="Antonio M."/>
            <person name="Oren A."/>
            <person name="Chaudhuri R.R."/>
            <person name="La Ragione R."/>
            <person name="Hildebrand F."/>
            <person name="Pallen M.J."/>
        </authorList>
    </citation>
    <scope>NUCLEOTIDE SEQUENCE</scope>
    <source>
        <strain evidence="1">B3-4054</strain>
    </source>
</reference>